<evidence type="ECO:0000313" key="1">
    <source>
        <dbReference type="EMBL" id="EWT05156.1"/>
    </source>
</evidence>
<reference evidence="2" key="1">
    <citation type="submission" date="2013-08" db="EMBL/GenBank/DDBJ databases">
        <title>Intrasporangium oryzae NRRL B-24470.</title>
        <authorList>
            <person name="Liu H."/>
            <person name="Wang G."/>
        </authorList>
    </citation>
    <scope>NUCLEOTIDE SEQUENCE [LARGE SCALE GENOMIC DNA]</scope>
    <source>
        <strain evidence="2">Q5-1</strain>
    </source>
</reference>
<gene>
    <name evidence="1" type="ORF">N864_23915</name>
</gene>
<protein>
    <submittedName>
        <fullName evidence="1">Uncharacterized protein</fullName>
    </submittedName>
</protein>
<keyword evidence="2" id="KW-1185">Reference proteome</keyword>
<sequence>MEVADEALGDPNRVVIQPDYNSISGRSVRVIGYSMIAEAIVTVIVLEDDGAEYGVNGWLANERDRRLYNEERSGTGGTDGQP</sequence>
<comment type="caution">
    <text evidence="1">The sequence shown here is derived from an EMBL/GenBank/DDBJ whole genome shotgun (WGS) entry which is preliminary data.</text>
</comment>
<dbReference type="RefSeq" id="WP_205620963.1">
    <property type="nucleotide sequence ID" value="NZ_AWQS01000141.1"/>
</dbReference>
<organism evidence="1 2">
    <name type="scientific">Intrasporangium chromatireducens Q5-1</name>
    <dbReference type="NCBI Taxonomy" id="584657"/>
    <lineage>
        <taxon>Bacteria</taxon>
        <taxon>Bacillati</taxon>
        <taxon>Actinomycetota</taxon>
        <taxon>Actinomycetes</taxon>
        <taxon>Micrococcales</taxon>
        <taxon>Intrasporangiaceae</taxon>
        <taxon>Intrasporangium</taxon>
    </lineage>
</organism>
<proteinExistence type="predicted"/>
<dbReference type="AlphaFoldDB" id="W9GG06"/>
<dbReference type="Proteomes" id="UP000019494">
    <property type="component" value="Unassembled WGS sequence"/>
</dbReference>
<name>W9GG06_9MICO</name>
<dbReference type="EMBL" id="AWQS01000141">
    <property type="protein sequence ID" value="EWT05156.1"/>
    <property type="molecule type" value="Genomic_DNA"/>
</dbReference>
<evidence type="ECO:0000313" key="2">
    <source>
        <dbReference type="Proteomes" id="UP000019494"/>
    </source>
</evidence>
<accession>W9GG06</accession>